<dbReference type="SUPFAM" id="SSF46689">
    <property type="entry name" value="Homeodomain-like"/>
    <property type="match status" value="1"/>
</dbReference>
<dbReference type="WBParaSite" id="PTRK_0001095200.1">
    <property type="protein sequence ID" value="PTRK_0001095200.1"/>
    <property type="gene ID" value="PTRK_0001095200"/>
</dbReference>
<keyword evidence="7" id="KW-0539">Nucleus</keyword>
<feature type="compositionally biased region" description="Low complexity" evidence="8">
    <location>
        <begin position="200"/>
        <end position="229"/>
    </location>
</feature>
<reference evidence="11" key="1">
    <citation type="submission" date="2017-02" db="UniProtKB">
        <authorList>
            <consortium name="WormBaseParasite"/>
        </authorList>
    </citation>
    <scope>IDENTIFICATION</scope>
</reference>
<keyword evidence="3" id="KW-0563">Paired box</keyword>
<feature type="region of interest" description="Disordered" evidence="8">
    <location>
        <begin position="191"/>
        <end position="239"/>
    </location>
</feature>
<evidence type="ECO:0000256" key="3">
    <source>
        <dbReference type="ARBA" id="ARBA00022724"/>
    </source>
</evidence>
<evidence type="ECO:0000256" key="7">
    <source>
        <dbReference type="ARBA" id="ARBA00023242"/>
    </source>
</evidence>
<dbReference type="GO" id="GO:0000981">
    <property type="term" value="F:DNA-binding transcription factor activity, RNA polymerase II-specific"/>
    <property type="evidence" value="ECO:0007669"/>
    <property type="project" value="TreeGrafter"/>
</dbReference>
<evidence type="ECO:0000256" key="4">
    <source>
        <dbReference type="ARBA" id="ARBA00023015"/>
    </source>
</evidence>
<proteinExistence type="predicted"/>
<dbReference type="InterPro" id="IPR009057">
    <property type="entry name" value="Homeodomain-like_sf"/>
</dbReference>
<feature type="compositionally biased region" description="Low complexity" evidence="8">
    <location>
        <begin position="73"/>
        <end position="85"/>
    </location>
</feature>
<dbReference type="SMART" id="SM00351">
    <property type="entry name" value="PAX"/>
    <property type="match status" value="1"/>
</dbReference>
<keyword evidence="5" id="KW-0238">DNA-binding</keyword>
<organism evidence="10 11">
    <name type="scientific">Parastrongyloides trichosuri</name>
    <name type="common">Possum-specific nematode worm</name>
    <dbReference type="NCBI Taxonomy" id="131310"/>
    <lineage>
        <taxon>Eukaryota</taxon>
        <taxon>Metazoa</taxon>
        <taxon>Ecdysozoa</taxon>
        <taxon>Nematoda</taxon>
        <taxon>Chromadorea</taxon>
        <taxon>Rhabditida</taxon>
        <taxon>Tylenchina</taxon>
        <taxon>Panagrolaimomorpha</taxon>
        <taxon>Strongyloidoidea</taxon>
        <taxon>Strongyloididae</taxon>
        <taxon>Parastrongyloides</taxon>
    </lineage>
</organism>
<dbReference type="InterPro" id="IPR001523">
    <property type="entry name" value="Paired_dom"/>
</dbReference>
<dbReference type="Gene3D" id="1.10.10.10">
    <property type="entry name" value="Winged helix-like DNA-binding domain superfamily/Winged helix DNA-binding domain"/>
    <property type="match status" value="2"/>
</dbReference>
<protein>
    <submittedName>
        <fullName evidence="11">Paired domain-containing protein</fullName>
    </submittedName>
</protein>
<dbReference type="PRINTS" id="PR00027">
    <property type="entry name" value="PAIREDBOX"/>
</dbReference>
<evidence type="ECO:0000259" key="9">
    <source>
        <dbReference type="PROSITE" id="PS51057"/>
    </source>
</evidence>
<evidence type="ECO:0000313" key="10">
    <source>
        <dbReference type="Proteomes" id="UP000038045"/>
    </source>
</evidence>
<accession>A0A0N4ZR12</accession>
<dbReference type="InterPro" id="IPR043565">
    <property type="entry name" value="PAX_fam"/>
</dbReference>
<dbReference type="PANTHER" id="PTHR45636">
    <property type="entry name" value="PAIRED BOX PROTEIN PAX-6-RELATED-RELATED"/>
    <property type="match status" value="1"/>
</dbReference>
<name>A0A0N4ZR12_PARTI</name>
<dbReference type="PROSITE" id="PS51057">
    <property type="entry name" value="PAIRED_2"/>
    <property type="match status" value="1"/>
</dbReference>
<feature type="region of interest" description="Disordered" evidence="8">
    <location>
        <begin position="62"/>
        <end position="85"/>
    </location>
</feature>
<evidence type="ECO:0000256" key="8">
    <source>
        <dbReference type="SAM" id="MobiDB-lite"/>
    </source>
</evidence>
<evidence type="ECO:0000256" key="6">
    <source>
        <dbReference type="ARBA" id="ARBA00023163"/>
    </source>
</evidence>
<comment type="subcellular location">
    <subcellularLocation>
        <location evidence="1">Nucleus</location>
    </subcellularLocation>
</comment>
<dbReference type="GO" id="GO:0005634">
    <property type="term" value="C:nucleus"/>
    <property type="evidence" value="ECO:0007669"/>
    <property type="project" value="UniProtKB-SubCell"/>
</dbReference>
<keyword evidence="10" id="KW-1185">Reference proteome</keyword>
<sequence>MTECLQDQNNYLIDTSTPETLERDFYAWLNTDYPPNYPYPPPSYIYPNSKTYYAQTNYTTSSLSCSGDETQSDRSSPNLSSSPQSLMGENIEYSYYNYPQPTNNIHGMLHRDDVYINNYPNIPQIMGNQQYSNNNIDNNCVIRNPSIYPQNIGGGMIMNCNDVVVNGDNKVTNNNNQILPLNNYSVQNNEPTHISNQSPTTNVSTTKVTGTTTNNNNGNNSQGRSSGTNQLGRTYSPGLPLSMGEREQIVALYQNGWKICDISKKLCVTHSCVSKILNRFRLTGSVRPKDAKEGRVESPLVIAIRDYRFRLGMTRQSEIREQLIADGICNRENAPSRSSINHILRTKLDIKKKSKAV</sequence>
<dbReference type="AlphaFoldDB" id="A0A0N4ZR12"/>
<dbReference type="PANTHER" id="PTHR45636:SF52">
    <property type="entry name" value="PAIRED DOMAIN-CONTAINING PROTEIN"/>
    <property type="match status" value="1"/>
</dbReference>
<evidence type="ECO:0000256" key="2">
    <source>
        <dbReference type="ARBA" id="ARBA00022473"/>
    </source>
</evidence>
<evidence type="ECO:0000256" key="5">
    <source>
        <dbReference type="ARBA" id="ARBA00023125"/>
    </source>
</evidence>
<dbReference type="STRING" id="131310.A0A0N4ZR12"/>
<evidence type="ECO:0000313" key="11">
    <source>
        <dbReference type="WBParaSite" id="PTRK_0001095200.1"/>
    </source>
</evidence>
<dbReference type="GO" id="GO:0000978">
    <property type="term" value="F:RNA polymerase II cis-regulatory region sequence-specific DNA binding"/>
    <property type="evidence" value="ECO:0007669"/>
    <property type="project" value="TreeGrafter"/>
</dbReference>
<dbReference type="Proteomes" id="UP000038045">
    <property type="component" value="Unplaced"/>
</dbReference>
<evidence type="ECO:0000256" key="1">
    <source>
        <dbReference type="ARBA" id="ARBA00004123"/>
    </source>
</evidence>
<dbReference type="Pfam" id="PF00292">
    <property type="entry name" value="PAX"/>
    <property type="match status" value="1"/>
</dbReference>
<keyword evidence="4" id="KW-0805">Transcription regulation</keyword>
<keyword evidence="2" id="KW-0217">Developmental protein</keyword>
<dbReference type="InterPro" id="IPR036388">
    <property type="entry name" value="WH-like_DNA-bd_sf"/>
</dbReference>
<keyword evidence="6" id="KW-0804">Transcription</keyword>
<feature type="domain" description="Paired" evidence="9">
    <location>
        <begin position="224"/>
        <end position="347"/>
    </location>
</feature>